<dbReference type="InterPro" id="IPR035897">
    <property type="entry name" value="Toll_tir_struct_dom_sf"/>
</dbReference>
<sequence length="229" mass="27239">MSKYNLFLSHSSDDKEQVRRLAKDLEVEGFKTWLDEWEILVGYSIVKSISQGIKDSDFFAVWLTQSSVNSGWVQQEWYPMFHDELESGRVRILPLLAESCELPVFFKDKRYADFRHNYINGFRDLISTLKKLTTWDQAAVEQYLNAHKQYLEKKFEKLNEHEYIVDSWVCQPHYMTMEYIFWDSQSCKLSKWGCERSIISWYKLSDNLSSNEIARVLNFLKLGNLDKPQ</sequence>
<dbReference type="GO" id="GO:0007165">
    <property type="term" value="P:signal transduction"/>
    <property type="evidence" value="ECO:0007669"/>
    <property type="project" value="InterPro"/>
</dbReference>
<evidence type="ECO:0000313" key="3">
    <source>
        <dbReference type="Proteomes" id="UP000030512"/>
    </source>
</evidence>
<protein>
    <recommendedName>
        <fullName evidence="1">TIR domain-containing protein</fullName>
    </recommendedName>
</protein>
<dbReference type="Pfam" id="PF13676">
    <property type="entry name" value="TIR_2"/>
    <property type="match status" value="1"/>
</dbReference>
<dbReference type="RefSeq" id="WP_052142388.1">
    <property type="nucleotide sequence ID" value="NZ_CP014476.1"/>
</dbReference>
<dbReference type="Gene3D" id="3.40.50.10140">
    <property type="entry name" value="Toll/interleukin-1 receptor homology (TIR) domain"/>
    <property type="match status" value="1"/>
</dbReference>
<dbReference type="OrthoDB" id="6883655at2"/>
<gene>
    <name evidence="2" type="ORF">JT25_002920</name>
</gene>
<dbReference type="SUPFAM" id="SSF52200">
    <property type="entry name" value="Toll/Interleukin receptor TIR domain"/>
    <property type="match status" value="1"/>
</dbReference>
<feature type="domain" description="TIR" evidence="1">
    <location>
        <begin position="2"/>
        <end position="142"/>
    </location>
</feature>
<dbReference type="InterPro" id="IPR000157">
    <property type="entry name" value="TIR_dom"/>
</dbReference>
<dbReference type="STRING" id="1538553.JT25_002920"/>
<organism evidence="2 3">
    <name type="scientific">Methylomonas denitrificans</name>
    <dbReference type="NCBI Taxonomy" id="1538553"/>
    <lineage>
        <taxon>Bacteria</taxon>
        <taxon>Pseudomonadati</taxon>
        <taxon>Pseudomonadota</taxon>
        <taxon>Gammaproteobacteria</taxon>
        <taxon>Methylococcales</taxon>
        <taxon>Methylococcaceae</taxon>
        <taxon>Methylomonas</taxon>
    </lineage>
</organism>
<dbReference type="Proteomes" id="UP000030512">
    <property type="component" value="Chromosome"/>
</dbReference>
<dbReference type="PROSITE" id="PS50104">
    <property type="entry name" value="TIR"/>
    <property type="match status" value="1"/>
</dbReference>
<name>A0A140E4X7_9GAMM</name>
<dbReference type="AlphaFoldDB" id="A0A140E4X7"/>
<proteinExistence type="predicted"/>
<evidence type="ECO:0000259" key="1">
    <source>
        <dbReference type="PROSITE" id="PS50104"/>
    </source>
</evidence>
<dbReference type="KEGG" id="mdn:JT25_002920"/>
<reference evidence="2 3" key="1">
    <citation type="journal article" date="2015" name="Environ. Microbiol.">
        <title>Methane oxidation coupled to nitrate reduction under hypoxia by the Gammaproteobacterium Methylomonas denitrificans, sp. nov. type strain FJG1.</title>
        <authorList>
            <person name="Kits K.D."/>
            <person name="Klotz M.G."/>
            <person name="Stein L.Y."/>
        </authorList>
    </citation>
    <scope>NUCLEOTIDE SEQUENCE [LARGE SCALE GENOMIC DNA]</scope>
    <source>
        <strain evidence="2 3">FJG1</strain>
    </source>
</reference>
<keyword evidence="3" id="KW-1185">Reference proteome</keyword>
<dbReference type="SMART" id="SM00255">
    <property type="entry name" value="TIR"/>
    <property type="match status" value="1"/>
</dbReference>
<accession>A0A140E4X7</accession>
<evidence type="ECO:0000313" key="2">
    <source>
        <dbReference type="EMBL" id="AMK75451.1"/>
    </source>
</evidence>
<dbReference type="EMBL" id="CP014476">
    <property type="protein sequence ID" value="AMK75451.1"/>
    <property type="molecule type" value="Genomic_DNA"/>
</dbReference>